<proteinExistence type="inferred from homology"/>
<dbReference type="AlphaFoldDB" id="A0A927RP84"/>
<dbReference type="Pfam" id="PF02219">
    <property type="entry name" value="MTHFR"/>
    <property type="match status" value="1"/>
</dbReference>
<evidence type="ECO:0000256" key="10">
    <source>
        <dbReference type="ARBA" id="ARBA00034478"/>
    </source>
</evidence>
<evidence type="ECO:0000256" key="3">
    <source>
        <dbReference type="ARBA" id="ARBA00006743"/>
    </source>
</evidence>
<comment type="similarity">
    <text evidence="3 12">Belongs to the methylenetetrahydrofolate reductase family.</text>
</comment>
<comment type="catalytic activity">
    <reaction evidence="11">
        <text>(6S)-5-methyl-5,6,7,8-tetrahydrofolate + NAD(+) = (6R)-5,10-methylene-5,6,7,8-tetrahydrofolate + NADH + H(+)</text>
        <dbReference type="Rhea" id="RHEA:19821"/>
        <dbReference type="ChEBI" id="CHEBI:15378"/>
        <dbReference type="ChEBI" id="CHEBI:15636"/>
        <dbReference type="ChEBI" id="CHEBI:18608"/>
        <dbReference type="ChEBI" id="CHEBI:57540"/>
        <dbReference type="ChEBI" id="CHEBI:57945"/>
        <dbReference type="EC" id="1.5.1.54"/>
    </reaction>
    <physiologicalReaction direction="right-to-left" evidence="11">
        <dbReference type="Rhea" id="RHEA:19823"/>
    </physiologicalReaction>
</comment>
<evidence type="ECO:0000256" key="8">
    <source>
        <dbReference type="ARBA" id="ARBA00023027"/>
    </source>
</evidence>
<dbReference type="GO" id="GO:0071949">
    <property type="term" value="F:FAD binding"/>
    <property type="evidence" value="ECO:0007669"/>
    <property type="project" value="TreeGrafter"/>
</dbReference>
<evidence type="ECO:0000256" key="2">
    <source>
        <dbReference type="ARBA" id="ARBA00004777"/>
    </source>
</evidence>
<gene>
    <name evidence="13" type="ORF">HEB94_007696</name>
</gene>
<comment type="caution">
    <text evidence="13">The sequence shown here is derived from an EMBL/GenBank/DDBJ whole genome shotgun (WGS) entry which is preliminary data.</text>
</comment>
<organism evidence="13 14">
    <name type="scientific">Actinopolymorpha pittospori</name>
    <dbReference type="NCBI Taxonomy" id="648752"/>
    <lineage>
        <taxon>Bacteria</taxon>
        <taxon>Bacillati</taxon>
        <taxon>Actinomycetota</taxon>
        <taxon>Actinomycetes</taxon>
        <taxon>Propionibacteriales</taxon>
        <taxon>Actinopolymorphaceae</taxon>
        <taxon>Actinopolymorpha</taxon>
    </lineage>
</organism>
<dbReference type="InterPro" id="IPR004620">
    <property type="entry name" value="MTHF_reductase_bac"/>
</dbReference>
<keyword evidence="6 12" id="KW-0274">FAD</keyword>
<dbReference type="Gene3D" id="3.20.20.220">
    <property type="match status" value="1"/>
</dbReference>
<dbReference type="Proteomes" id="UP000638648">
    <property type="component" value="Unassembled WGS sequence"/>
</dbReference>
<dbReference type="CDD" id="cd00537">
    <property type="entry name" value="MTHFR"/>
    <property type="match status" value="1"/>
</dbReference>
<evidence type="ECO:0000256" key="6">
    <source>
        <dbReference type="ARBA" id="ARBA00022827"/>
    </source>
</evidence>
<evidence type="ECO:0000256" key="4">
    <source>
        <dbReference type="ARBA" id="ARBA00022605"/>
    </source>
</evidence>
<evidence type="ECO:0000313" key="14">
    <source>
        <dbReference type="Proteomes" id="UP000638648"/>
    </source>
</evidence>
<dbReference type="SUPFAM" id="SSF51730">
    <property type="entry name" value="FAD-linked oxidoreductase"/>
    <property type="match status" value="1"/>
</dbReference>
<dbReference type="RefSeq" id="WP_192754160.1">
    <property type="nucleotide sequence ID" value="NZ_BAABJL010000250.1"/>
</dbReference>
<dbReference type="EC" id="1.5.1.54" evidence="12"/>
<dbReference type="GO" id="GO:0005829">
    <property type="term" value="C:cytosol"/>
    <property type="evidence" value="ECO:0007669"/>
    <property type="project" value="InterPro"/>
</dbReference>
<name>A0A927RP84_9ACTN</name>
<evidence type="ECO:0000256" key="12">
    <source>
        <dbReference type="RuleBase" id="RU003862"/>
    </source>
</evidence>
<accession>A0A927RP84</accession>
<keyword evidence="8" id="KW-0520">NAD</keyword>
<dbReference type="PANTHER" id="PTHR45754:SF3">
    <property type="entry name" value="METHYLENETETRAHYDROFOLATE REDUCTASE (NADPH)"/>
    <property type="match status" value="1"/>
</dbReference>
<sequence>MALGPPSTSPRASTTIRELLSGGDLSYSFEFFPPKTDQGEVQLWRAIRELEPLAPTFVSVTYGAGGSTRDRTVRIIGRIAADTTLTPVAHLTCVGHSRAELRSVIGAYADAGVRNILALRGDPEGGPGMPWVRHPEGFDHADELVSLVRELGDFCVGVAAFPEGHPEAVSLDADAEFLARKATSGADFAVTQFFFDADDYFALLERADRFACEIPIIPGIMPVTNVKQIQRFAALSGAAFPTDLADRLMAVEDDPAAVRAIGVEVATDLCLKLLAGGAPGLHFYTLNRSTATREIYANVAGAPRSRGVS</sequence>
<keyword evidence="9" id="KW-0486">Methionine biosynthesis</keyword>
<dbReference type="NCBIfam" id="TIGR00676">
    <property type="entry name" value="fadh2"/>
    <property type="match status" value="1"/>
</dbReference>
<evidence type="ECO:0000313" key="13">
    <source>
        <dbReference type="EMBL" id="MBE1610848.1"/>
    </source>
</evidence>
<dbReference type="InterPro" id="IPR029041">
    <property type="entry name" value="FAD-linked_oxidoreductase-like"/>
</dbReference>
<dbReference type="GO" id="GO:0106312">
    <property type="term" value="F:methylenetetrahydrofolate reductase (NADH) activity"/>
    <property type="evidence" value="ECO:0007669"/>
    <property type="project" value="UniProtKB-EC"/>
</dbReference>
<keyword evidence="7 12" id="KW-0560">Oxidoreductase</keyword>
<comment type="pathway">
    <text evidence="2 12">One-carbon metabolism; tetrahydrofolate interconversion.</text>
</comment>
<protein>
    <recommendedName>
        <fullName evidence="12">Methylenetetrahydrofolate reductase</fullName>
        <ecNumber evidence="12">1.5.1.54</ecNumber>
    </recommendedName>
</protein>
<reference evidence="13" key="1">
    <citation type="submission" date="2020-10" db="EMBL/GenBank/DDBJ databases">
        <title>Sequencing the genomes of 1000 actinobacteria strains.</title>
        <authorList>
            <person name="Klenk H.-P."/>
        </authorList>
    </citation>
    <scope>NUCLEOTIDE SEQUENCE</scope>
    <source>
        <strain evidence="13">DSM 45354</strain>
    </source>
</reference>
<comment type="pathway">
    <text evidence="10">Amino-acid biosynthesis; L-methionine biosynthesis via de novo pathway.</text>
</comment>
<dbReference type="PANTHER" id="PTHR45754">
    <property type="entry name" value="METHYLENETETRAHYDROFOLATE REDUCTASE"/>
    <property type="match status" value="1"/>
</dbReference>
<keyword evidence="14" id="KW-1185">Reference proteome</keyword>
<evidence type="ECO:0000256" key="5">
    <source>
        <dbReference type="ARBA" id="ARBA00022630"/>
    </source>
</evidence>
<dbReference type="GO" id="GO:0009086">
    <property type="term" value="P:methionine biosynthetic process"/>
    <property type="evidence" value="ECO:0007669"/>
    <property type="project" value="UniProtKB-KW"/>
</dbReference>
<dbReference type="EMBL" id="JADBEM010000001">
    <property type="protein sequence ID" value="MBE1610848.1"/>
    <property type="molecule type" value="Genomic_DNA"/>
</dbReference>
<evidence type="ECO:0000256" key="9">
    <source>
        <dbReference type="ARBA" id="ARBA00023167"/>
    </source>
</evidence>
<keyword evidence="5 12" id="KW-0285">Flavoprotein</keyword>
<evidence type="ECO:0000256" key="1">
    <source>
        <dbReference type="ARBA" id="ARBA00001974"/>
    </source>
</evidence>
<evidence type="ECO:0000256" key="7">
    <source>
        <dbReference type="ARBA" id="ARBA00023002"/>
    </source>
</evidence>
<keyword evidence="4" id="KW-0028">Amino-acid biosynthesis</keyword>
<dbReference type="GO" id="GO:0035999">
    <property type="term" value="P:tetrahydrofolate interconversion"/>
    <property type="evidence" value="ECO:0007669"/>
    <property type="project" value="TreeGrafter"/>
</dbReference>
<evidence type="ECO:0000256" key="11">
    <source>
        <dbReference type="ARBA" id="ARBA00048628"/>
    </source>
</evidence>
<dbReference type="InterPro" id="IPR003171">
    <property type="entry name" value="Mehydrof_redctse-like"/>
</dbReference>
<comment type="cofactor">
    <cofactor evidence="1 12">
        <name>FAD</name>
        <dbReference type="ChEBI" id="CHEBI:57692"/>
    </cofactor>
</comment>